<name>A0AA45WKV8_9AQUI</name>
<keyword evidence="4 8" id="KW-0694">RNA-binding</keyword>
<evidence type="ECO:0000256" key="5">
    <source>
        <dbReference type="ARBA" id="ARBA00022980"/>
    </source>
</evidence>
<dbReference type="RefSeq" id="WP_265134087.1">
    <property type="nucleotide sequence ID" value="NZ_FXTX01000006.1"/>
</dbReference>
<dbReference type="EMBL" id="FXTX01000006">
    <property type="protein sequence ID" value="SMP09092.1"/>
    <property type="molecule type" value="Genomic_DNA"/>
</dbReference>
<evidence type="ECO:0000256" key="9">
    <source>
        <dbReference type="SAM" id="MobiDB-lite"/>
    </source>
</evidence>
<keyword evidence="5 8" id="KW-0689">Ribosomal protein</keyword>
<dbReference type="SUPFAM" id="SSF46992">
    <property type="entry name" value="Ribosomal protein S20"/>
    <property type="match status" value="1"/>
</dbReference>
<proteinExistence type="inferred from homology"/>
<feature type="region of interest" description="Disordered" evidence="9">
    <location>
        <begin position="1"/>
        <end position="23"/>
    </location>
</feature>
<gene>
    <name evidence="8" type="primary">rpsT</name>
    <name evidence="10" type="ORF">SAMN06264868_10674</name>
</gene>
<dbReference type="InterPro" id="IPR036510">
    <property type="entry name" value="Ribosomal_bS20_sf"/>
</dbReference>
<reference evidence="10" key="1">
    <citation type="submission" date="2017-05" db="EMBL/GenBank/DDBJ databases">
        <authorList>
            <person name="Varghese N."/>
            <person name="Submissions S."/>
        </authorList>
    </citation>
    <scope>NUCLEOTIDE SEQUENCE</scope>
    <source>
        <strain evidence="10">DSM 18763</strain>
    </source>
</reference>
<evidence type="ECO:0000256" key="6">
    <source>
        <dbReference type="ARBA" id="ARBA00023274"/>
    </source>
</evidence>
<dbReference type="GO" id="GO:0070181">
    <property type="term" value="F:small ribosomal subunit rRNA binding"/>
    <property type="evidence" value="ECO:0007669"/>
    <property type="project" value="TreeGrafter"/>
</dbReference>
<dbReference type="GO" id="GO:0006412">
    <property type="term" value="P:translation"/>
    <property type="evidence" value="ECO:0007669"/>
    <property type="project" value="UniProtKB-UniRule"/>
</dbReference>
<dbReference type="Gene3D" id="1.20.58.110">
    <property type="entry name" value="Ribosomal protein S20"/>
    <property type="match status" value="1"/>
</dbReference>
<evidence type="ECO:0000256" key="2">
    <source>
        <dbReference type="ARBA" id="ARBA00007634"/>
    </source>
</evidence>
<evidence type="ECO:0000256" key="4">
    <source>
        <dbReference type="ARBA" id="ARBA00022884"/>
    </source>
</evidence>
<keyword evidence="11" id="KW-1185">Reference proteome</keyword>
<dbReference type="NCBIfam" id="TIGR00029">
    <property type="entry name" value="S20"/>
    <property type="match status" value="1"/>
</dbReference>
<accession>A0AA45WKV8</accession>
<evidence type="ECO:0000256" key="8">
    <source>
        <dbReference type="HAMAP-Rule" id="MF_00500"/>
    </source>
</evidence>
<keyword evidence="3 8" id="KW-0699">rRNA-binding</keyword>
<evidence type="ECO:0000256" key="1">
    <source>
        <dbReference type="ARBA" id="ARBA00003134"/>
    </source>
</evidence>
<evidence type="ECO:0000313" key="10">
    <source>
        <dbReference type="EMBL" id="SMP09092.1"/>
    </source>
</evidence>
<protein>
    <recommendedName>
        <fullName evidence="7 8">Small ribosomal subunit protein bS20</fullName>
    </recommendedName>
</protein>
<organism evidence="10 11">
    <name type="scientific">Venenivibrio stagnispumantis</name>
    <dbReference type="NCBI Taxonomy" id="407998"/>
    <lineage>
        <taxon>Bacteria</taxon>
        <taxon>Pseudomonadati</taxon>
        <taxon>Aquificota</taxon>
        <taxon>Aquificia</taxon>
        <taxon>Aquificales</taxon>
        <taxon>Hydrogenothermaceae</taxon>
        <taxon>Venenivibrio</taxon>
    </lineage>
</organism>
<dbReference type="AlphaFoldDB" id="A0AA45WKV8"/>
<comment type="caution">
    <text evidence="10">The sequence shown here is derived from an EMBL/GenBank/DDBJ whole genome shotgun (WGS) entry which is preliminary data.</text>
</comment>
<dbReference type="GO" id="GO:0005829">
    <property type="term" value="C:cytosol"/>
    <property type="evidence" value="ECO:0007669"/>
    <property type="project" value="TreeGrafter"/>
</dbReference>
<dbReference type="GO" id="GO:0003735">
    <property type="term" value="F:structural constituent of ribosome"/>
    <property type="evidence" value="ECO:0007669"/>
    <property type="project" value="InterPro"/>
</dbReference>
<keyword evidence="6 8" id="KW-0687">Ribonucleoprotein</keyword>
<evidence type="ECO:0000256" key="3">
    <source>
        <dbReference type="ARBA" id="ARBA00022730"/>
    </source>
</evidence>
<dbReference type="Pfam" id="PF01649">
    <property type="entry name" value="Ribosomal_S20p"/>
    <property type="match status" value="1"/>
</dbReference>
<feature type="compositionally biased region" description="Basic residues" evidence="9">
    <location>
        <begin position="11"/>
        <end position="21"/>
    </location>
</feature>
<dbReference type="Proteomes" id="UP001157947">
    <property type="component" value="Unassembled WGS sequence"/>
</dbReference>
<dbReference type="PANTHER" id="PTHR33398">
    <property type="entry name" value="30S RIBOSOMAL PROTEIN S20"/>
    <property type="match status" value="1"/>
</dbReference>
<comment type="function">
    <text evidence="1 8">Binds directly to 16S ribosomal RNA.</text>
</comment>
<dbReference type="GO" id="GO:0015935">
    <property type="term" value="C:small ribosomal subunit"/>
    <property type="evidence" value="ECO:0007669"/>
    <property type="project" value="TreeGrafter"/>
</dbReference>
<evidence type="ECO:0000256" key="7">
    <source>
        <dbReference type="ARBA" id="ARBA00035136"/>
    </source>
</evidence>
<dbReference type="InterPro" id="IPR002583">
    <property type="entry name" value="Ribosomal_bS20"/>
</dbReference>
<evidence type="ECO:0000313" key="11">
    <source>
        <dbReference type="Proteomes" id="UP001157947"/>
    </source>
</evidence>
<comment type="similarity">
    <text evidence="2 8">Belongs to the bacterial ribosomal protein bS20 family.</text>
</comment>
<dbReference type="PANTHER" id="PTHR33398:SF1">
    <property type="entry name" value="SMALL RIBOSOMAL SUBUNIT PROTEIN BS20C"/>
    <property type="match status" value="1"/>
</dbReference>
<sequence>MAKATLSPEKQKHKRKVKKNVRQAEKRRLQNRYHISRMKTAFKKFNEVLKKEGAEAAAKLLPLCQKLAMKAAAKGAIHKNEASRRISRAALKLKKALQNQQAA</sequence>
<dbReference type="HAMAP" id="MF_00500">
    <property type="entry name" value="Ribosomal_bS20"/>
    <property type="match status" value="1"/>
</dbReference>